<dbReference type="SMART" id="SM00220">
    <property type="entry name" value="S_TKc"/>
    <property type="match status" value="1"/>
</dbReference>
<organism evidence="3 4">
    <name type="scientific">Acrobeloides nanus</name>
    <dbReference type="NCBI Taxonomy" id="290746"/>
    <lineage>
        <taxon>Eukaryota</taxon>
        <taxon>Metazoa</taxon>
        <taxon>Ecdysozoa</taxon>
        <taxon>Nematoda</taxon>
        <taxon>Chromadorea</taxon>
        <taxon>Rhabditida</taxon>
        <taxon>Tylenchina</taxon>
        <taxon>Cephalobomorpha</taxon>
        <taxon>Cephaloboidea</taxon>
        <taxon>Cephalobidae</taxon>
        <taxon>Acrobeloides</taxon>
    </lineage>
</organism>
<dbReference type="InterPro" id="IPR011009">
    <property type="entry name" value="Kinase-like_dom_sf"/>
</dbReference>
<dbReference type="Pfam" id="PF00069">
    <property type="entry name" value="Pkinase"/>
    <property type="match status" value="1"/>
</dbReference>
<keyword evidence="1" id="KW-0175">Coiled coil</keyword>
<dbReference type="GO" id="GO:0070059">
    <property type="term" value="P:intrinsic apoptotic signaling pathway in response to endoplasmic reticulum stress"/>
    <property type="evidence" value="ECO:0007669"/>
    <property type="project" value="TreeGrafter"/>
</dbReference>
<evidence type="ECO:0000259" key="2">
    <source>
        <dbReference type="PROSITE" id="PS50011"/>
    </source>
</evidence>
<accession>A0A914C104</accession>
<dbReference type="GO" id="GO:0051082">
    <property type="term" value="F:unfolded protein binding"/>
    <property type="evidence" value="ECO:0007669"/>
    <property type="project" value="TreeGrafter"/>
</dbReference>
<proteinExistence type="predicted"/>
<dbReference type="PANTHER" id="PTHR13954:SF6">
    <property type="entry name" value="NON-SPECIFIC SERINE_THREONINE PROTEIN KINASE"/>
    <property type="match status" value="1"/>
</dbReference>
<dbReference type="InterPro" id="IPR000719">
    <property type="entry name" value="Prot_kinase_dom"/>
</dbReference>
<keyword evidence="3" id="KW-1185">Reference proteome</keyword>
<sequence length="550" mass="63764">MRIKKEVNLLKELKHMHVVEYYNSEIINIRNNKYMHICMELFDASMKDSVDYREDIKKEKMGKNLDQLIKWLQPRNKFIILKQVVSGLEYLHEKNDDKNPIVHFDLKPANILLKITDNPFNGPKFIHAAIADFGLSKSLKDEASCLSMSVYKGTKDWTSPEVEKYGTNGKTFVRPSSDIYILGLVFYYFLTDGHKAAGFKKENKSSPWDELPKLNINKRTDFFDDVILKMLSEEPKNRPKASELNSNILLNQYIKDETVEIEKEEVTNIPDYDPDKLLSEKELLSEDETTLMDEDNEKLQRQKIENLELENMKLKQELAKMMQSQMNNKVVNGLENDNLQSEVEDPKHDKLEDVKSVKKVHFNNNTELFPNQKGDNQKVEQVRQAYNIVADISNTPLGDNDPSIIPGAQNYLINFKRNNIKKAYELAGMVLLYNESYFISHLQTMGIHEEDAKTIYNSLSQRCKIAGLWDIHKIYGIGDTYAQGLKSSFNDTQKYRNSYQYFNSMAVGKFLKNEKNRNLMNNFLGQLVNRNTWGTRIVDAISSKVVESNL</sequence>
<dbReference type="InterPro" id="IPR045133">
    <property type="entry name" value="IRE1/2-like"/>
</dbReference>
<name>A0A914C104_9BILA</name>
<evidence type="ECO:0000256" key="1">
    <source>
        <dbReference type="SAM" id="Coils"/>
    </source>
</evidence>
<reference evidence="4" key="1">
    <citation type="submission" date="2022-11" db="UniProtKB">
        <authorList>
            <consortium name="WormBaseParasite"/>
        </authorList>
    </citation>
    <scope>IDENTIFICATION</scope>
</reference>
<dbReference type="PROSITE" id="PS00108">
    <property type="entry name" value="PROTEIN_KINASE_ST"/>
    <property type="match status" value="1"/>
</dbReference>
<dbReference type="GO" id="GO:0004521">
    <property type="term" value="F:RNA endonuclease activity"/>
    <property type="evidence" value="ECO:0007669"/>
    <property type="project" value="InterPro"/>
</dbReference>
<dbReference type="GO" id="GO:0004674">
    <property type="term" value="F:protein serine/threonine kinase activity"/>
    <property type="evidence" value="ECO:0007669"/>
    <property type="project" value="InterPro"/>
</dbReference>
<dbReference type="Proteomes" id="UP000887540">
    <property type="component" value="Unplaced"/>
</dbReference>
<feature type="domain" description="Protein kinase" evidence="2">
    <location>
        <begin position="1"/>
        <end position="254"/>
    </location>
</feature>
<evidence type="ECO:0000313" key="3">
    <source>
        <dbReference type="Proteomes" id="UP000887540"/>
    </source>
</evidence>
<dbReference type="GO" id="GO:0005524">
    <property type="term" value="F:ATP binding"/>
    <property type="evidence" value="ECO:0007669"/>
    <property type="project" value="InterPro"/>
</dbReference>
<dbReference type="GO" id="GO:1990604">
    <property type="term" value="C:IRE1-TRAF2-ASK1 complex"/>
    <property type="evidence" value="ECO:0007669"/>
    <property type="project" value="TreeGrafter"/>
</dbReference>
<dbReference type="GO" id="GO:0036498">
    <property type="term" value="P:IRE1-mediated unfolded protein response"/>
    <property type="evidence" value="ECO:0007669"/>
    <property type="project" value="TreeGrafter"/>
</dbReference>
<dbReference type="WBParaSite" id="ACRNAN_Path_1425.g5592.t1">
    <property type="protein sequence ID" value="ACRNAN_Path_1425.g5592.t1"/>
    <property type="gene ID" value="ACRNAN_Path_1425.g5592"/>
</dbReference>
<feature type="coiled-coil region" evidence="1">
    <location>
        <begin position="292"/>
        <end position="324"/>
    </location>
</feature>
<dbReference type="SUPFAM" id="SSF56112">
    <property type="entry name" value="Protein kinase-like (PK-like)"/>
    <property type="match status" value="1"/>
</dbReference>
<dbReference type="Gene3D" id="1.10.510.10">
    <property type="entry name" value="Transferase(Phosphotransferase) domain 1"/>
    <property type="match status" value="1"/>
</dbReference>
<dbReference type="PROSITE" id="PS50011">
    <property type="entry name" value="PROTEIN_KINASE_DOM"/>
    <property type="match status" value="1"/>
</dbReference>
<evidence type="ECO:0000313" key="4">
    <source>
        <dbReference type="WBParaSite" id="ACRNAN_Path_1425.g5592.t1"/>
    </source>
</evidence>
<protein>
    <submittedName>
        <fullName evidence="4">Protein kinase domain-containing protein</fullName>
    </submittedName>
</protein>
<dbReference type="PANTHER" id="PTHR13954">
    <property type="entry name" value="IRE1-RELATED"/>
    <property type="match status" value="1"/>
</dbReference>
<dbReference type="InterPro" id="IPR008271">
    <property type="entry name" value="Ser/Thr_kinase_AS"/>
</dbReference>
<dbReference type="AlphaFoldDB" id="A0A914C104"/>